<dbReference type="EMBL" id="LT607413">
    <property type="protein sequence ID" value="SCF42503.1"/>
    <property type="molecule type" value="Genomic_DNA"/>
</dbReference>
<dbReference type="RefSeq" id="WP_088985155.1">
    <property type="nucleotide sequence ID" value="NZ_LT607413.1"/>
</dbReference>
<proteinExistence type="predicted"/>
<keyword evidence="2" id="KW-1185">Reference proteome</keyword>
<reference evidence="2" key="1">
    <citation type="submission" date="2016-06" db="EMBL/GenBank/DDBJ databases">
        <authorList>
            <person name="Varghese N."/>
            <person name="Submissions Spin"/>
        </authorList>
    </citation>
    <scope>NUCLEOTIDE SEQUENCE [LARGE SCALE GENOMIC DNA]</scope>
    <source>
        <strain evidence="2">DSM 43816</strain>
    </source>
</reference>
<evidence type="ECO:0000313" key="1">
    <source>
        <dbReference type="EMBL" id="SCF42503.1"/>
    </source>
</evidence>
<dbReference type="Proteomes" id="UP000198253">
    <property type="component" value="Chromosome I"/>
</dbReference>
<dbReference type="AlphaFoldDB" id="A0A1C5ABA8"/>
<accession>A0A1C5ABA8</accession>
<organism evidence="1 2">
    <name type="scientific">Micromonospora echinospora</name>
    <name type="common">Micromonospora purpurea</name>
    <dbReference type="NCBI Taxonomy" id="1877"/>
    <lineage>
        <taxon>Bacteria</taxon>
        <taxon>Bacillati</taxon>
        <taxon>Actinomycetota</taxon>
        <taxon>Actinomycetes</taxon>
        <taxon>Micromonosporales</taxon>
        <taxon>Micromonosporaceae</taxon>
        <taxon>Micromonospora</taxon>
    </lineage>
</organism>
<evidence type="ECO:0000313" key="2">
    <source>
        <dbReference type="Proteomes" id="UP000198253"/>
    </source>
</evidence>
<gene>
    <name evidence="1" type="ORF">GA0070618_6669</name>
</gene>
<protein>
    <submittedName>
        <fullName evidence="1">Uncharacterized protein</fullName>
    </submittedName>
</protein>
<sequence>MPTPKYAPPRESDGLKPYVLKYRHFTFESHRIVWAATLAAAKCEHVPGRRPPLSYYHVRRATPADMEAYAR</sequence>
<dbReference type="InParanoid" id="A0A1C5ABA8"/>
<name>A0A1C5ABA8_MICEC</name>